<feature type="transmembrane region" description="Helical" evidence="8">
    <location>
        <begin position="67"/>
        <end position="87"/>
    </location>
</feature>
<comment type="caution">
    <text evidence="9">The sequence shown here is derived from an EMBL/GenBank/DDBJ whole genome shotgun (WGS) entry which is preliminary data.</text>
</comment>
<dbReference type="PANTHER" id="PTHR30472:SF27">
    <property type="entry name" value="PETROBACTIN IMPORT SYSTEM PERMEASE PROTEIN YCLN"/>
    <property type="match status" value="1"/>
</dbReference>
<dbReference type="CDD" id="cd06550">
    <property type="entry name" value="TM_ABC_iron-siderophores_like"/>
    <property type="match status" value="1"/>
</dbReference>
<evidence type="ECO:0000313" key="9">
    <source>
        <dbReference type="EMBL" id="MEG3614967.1"/>
    </source>
</evidence>
<sequence length="334" mass="34154">MSVTTAPAGTASHRGAVLGVPLALLGLALGAVASVFIGVSDVSPATLWADDGHARQLLTVSRLPRTVAILLAGACTAVAGVVMQMLVRNRFVEPSTVGTSESAALGLLIVTIWAPGLALPGKIGVGAVFAVAGTLLFLCVLRAVPIRSVVTVPLVGLMLGGVIGAVAAYIAFRYDLMQTLSAWLTGDFSGVTAGRYEMLWVVAALTVVVYVLADRFTVVGLGRDTATALGLGYRGVMALGLGVVAVTSAVVVVVVGALPFLGLVVPNVVSLLRGDNLRRSLPWVAIGGAALVLVCDVVGRVVRYPYEIPIGVVMGVVGAAVFLWLLLRKAPDVG</sequence>
<dbReference type="Proteomes" id="UP001310387">
    <property type="component" value="Unassembled WGS sequence"/>
</dbReference>
<organism evidence="9 10">
    <name type="scientific">Isoptericola haloaureus</name>
    <dbReference type="NCBI Taxonomy" id="1542902"/>
    <lineage>
        <taxon>Bacteria</taxon>
        <taxon>Bacillati</taxon>
        <taxon>Actinomycetota</taxon>
        <taxon>Actinomycetes</taxon>
        <taxon>Micrococcales</taxon>
        <taxon>Promicromonosporaceae</taxon>
        <taxon>Isoptericola</taxon>
    </lineage>
</organism>
<evidence type="ECO:0000256" key="7">
    <source>
        <dbReference type="ARBA" id="ARBA00023136"/>
    </source>
</evidence>
<keyword evidence="7 8" id="KW-0472">Membrane</keyword>
<reference evidence="9" key="1">
    <citation type="journal article" date="2024" name="Antonie Van Leeuwenhoek">
        <title>Isoptericola haloaureus sp. nov., a dimorphic actinobacterium isolated from mangrove sediments of southeast India, implicating biosaline agricultural significance through nitrogen fixation and salt tolerance genes.</title>
        <authorList>
            <person name="Prathaban M."/>
            <person name="Prathiviraj R."/>
            <person name="Ravichandran M."/>
            <person name="Natarajan S.D."/>
            <person name="Sobanaa M."/>
            <person name="Hari Krishna Kumar S."/>
            <person name="Chandrasekar V."/>
            <person name="Selvin J."/>
        </authorList>
    </citation>
    <scope>NUCLEOTIDE SEQUENCE</scope>
    <source>
        <strain evidence="9">MP1014</strain>
    </source>
</reference>
<dbReference type="PANTHER" id="PTHR30472">
    <property type="entry name" value="FERRIC ENTEROBACTIN TRANSPORT SYSTEM PERMEASE PROTEIN"/>
    <property type="match status" value="1"/>
</dbReference>
<keyword evidence="10" id="KW-1185">Reference proteome</keyword>
<evidence type="ECO:0000256" key="2">
    <source>
        <dbReference type="ARBA" id="ARBA00007935"/>
    </source>
</evidence>
<feature type="transmembrane region" description="Helical" evidence="8">
    <location>
        <begin position="151"/>
        <end position="172"/>
    </location>
</feature>
<evidence type="ECO:0000256" key="6">
    <source>
        <dbReference type="ARBA" id="ARBA00022989"/>
    </source>
</evidence>
<evidence type="ECO:0000256" key="4">
    <source>
        <dbReference type="ARBA" id="ARBA00022475"/>
    </source>
</evidence>
<feature type="transmembrane region" description="Helical" evidence="8">
    <location>
        <begin position="123"/>
        <end position="144"/>
    </location>
</feature>
<comment type="similarity">
    <text evidence="2">Belongs to the binding-protein-dependent transport system permease family. FecCD subfamily.</text>
</comment>
<name>A0ABU7Z651_9MICO</name>
<feature type="transmembrane region" description="Helical" evidence="8">
    <location>
        <begin position="99"/>
        <end position="117"/>
    </location>
</feature>
<dbReference type="RefSeq" id="WP_332901662.1">
    <property type="nucleotide sequence ID" value="NZ_JBAGLP010000116.1"/>
</dbReference>
<dbReference type="InterPro" id="IPR000522">
    <property type="entry name" value="ABC_transptr_permease_BtuC"/>
</dbReference>
<feature type="transmembrane region" description="Helical" evidence="8">
    <location>
        <begin position="250"/>
        <end position="269"/>
    </location>
</feature>
<feature type="transmembrane region" description="Helical" evidence="8">
    <location>
        <begin position="16"/>
        <end position="39"/>
    </location>
</feature>
<protein>
    <submittedName>
        <fullName evidence="9">Iron chelate uptake ABC transporter family permease subunit</fullName>
    </submittedName>
</protein>
<proteinExistence type="inferred from homology"/>
<dbReference type="InterPro" id="IPR037294">
    <property type="entry name" value="ABC_BtuC-like"/>
</dbReference>
<gene>
    <name evidence="9" type="ORF">V5O49_07500</name>
</gene>
<dbReference type="EMBL" id="JBAGLP010000116">
    <property type="protein sequence ID" value="MEG3614967.1"/>
    <property type="molecule type" value="Genomic_DNA"/>
</dbReference>
<keyword evidence="4" id="KW-1003">Cell membrane</keyword>
<evidence type="ECO:0000256" key="8">
    <source>
        <dbReference type="SAM" id="Phobius"/>
    </source>
</evidence>
<dbReference type="Gene3D" id="1.10.3470.10">
    <property type="entry name" value="ABC transporter involved in vitamin B12 uptake, BtuC"/>
    <property type="match status" value="1"/>
</dbReference>
<evidence type="ECO:0000313" key="10">
    <source>
        <dbReference type="Proteomes" id="UP001310387"/>
    </source>
</evidence>
<comment type="subcellular location">
    <subcellularLocation>
        <location evidence="1">Cell membrane</location>
        <topology evidence="1">Multi-pass membrane protein</topology>
    </subcellularLocation>
</comment>
<feature type="transmembrane region" description="Helical" evidence="8">
    <location>
        <begin position="192"/>
        <end position="213"/>
    </location>
</feature>
<evidence type="ECO:0000256" key="1">
    <source>
        <dbReference type="ARBA" id="ARBA00004651"/>
    </source>
</evidence>
<feature type="transmembrane region" description="Helical" evidence="8">
    <location>
        <begin position="308"/>
        <end position="327"/>
    </location>
</feature>
<accession>A0ABU7Z651</accession>
<evidence type="ECO:0000256" key="3">
    <source>
        <dbReference type="ARBA" id="ARBA00022448"/>
    </source>
</evidence>
<feature type="transmembrane region" description="Helical" evidence="8">
    <location>
        <begin position="281"/>
        <end position="302"/>
    </location>
</feature>
<keyword evidence="6 8" id="KW-1133">Transmembrane helix</keyword>
<keyword evidence="3" id="KW-0813">Transport</keyword>
<keyword evidence="5 8" id="KW-0812">Transmembrane</keyword>
<evidence type="ECO:0000256" key="5">
    <source>
        <dbReference type="ARBA" id="ARBA00022692"/>
    </source>
</evidence>
<dbReference type="SUPFAM" id="SSF81345">
    <property type="entry name" value="ABC transporter involved in vitamin B12 uptake, BtuC"/>
    <property type="match status" value="1"/>
</dbReference>
<reference evidence="9" key="2">
    <citation type="submission" date="2024-02" db="EMBL/GenBank/DDBJ databases">
        <authorList>
            <person name="Prathaban M."/>
            <person name="Mythili R."/>
            <person name="Sharmila Devi N."/>
            <person name="Sobanaa M."/>
            <person name="Prathiviraj R."/>
            <person name="Selvin J."/>
        </authorList>
    </citation>
    <scope>NUCLEOTIDE SEQUENCE</scope>
    <source>
        <strain evidence="9">MP1014</strain>
    </source>
</reference>
<dbReference type="Pfam" id="PF01032">
    <property type="entry name" value="FecCD"/>
    <property type="match status" value="1"/>
</dbReference>